<evidence type="ECO:0000313" key="1">
    <source>
        <dbReference type="EMBL" id="EKX34824.1"/>
    </source>
</evidence>
<dbReference type="KEGG" id="gtt:GUITHDRAFT_146934"/>
<dbReference type="EnsemblProtists" id="EKX34824">
    <property type="protein sequence ID" value="EKX34824"/>
    <property type="gene ID" value="GUITHDRAFT_146934"/>
</dbReference>
<dbReference type="Proteomes" id="UP000011087">
    <property type="component" value="Unassembled WGS sequence"/>
</dbReference>
<proteinExistence type="predicted"/>
<dbReference type="EMBL" id="JH993102">
    <property type="protein sequence ID" value="EKX34824.1"/>
    <property type="molecule type" value="Genomic_DNA"/>
</dbReference>
<organism evidence="1">
    <name type="scientific">Guillardia theta (strain CCMP2712)</name>
    <name type="common">Cryptophyte</name>
    <dbReference type="NCBI Taxonomy" id="905079"/>
    <lineage>
        <taxon>Eukaryota</taxon>
        <taxon>Cryptophyceae</taxon>
        <taxon>Pyrenomonadales</taxon>
        <taxon>Geminigeraceae</taxon>
        <taxon>Guillardia</taxon>
    </lineage>
</organism>
<reference evidence="2" key="3">
    <citation type="submission" date="2015-06" db="UniProtKB">
        <authorList>
            <consortium name="EnsemblProtists"/>
        </authorList>
    </citation>
    <scope>IDENTIFICATION</scope>
</reference>
<dbReference type="HOGENOM" id="CLU_1039918_0_0_1"/>
<dbReference type="GeneID" id="17291564"/>
<reference evidence="3" key="2">
    <citation type="submission" date="2012-11" db="EMBL/GenBank/DDBJ databases">
        <authorList>
            <person name="Kuo A."/>
            <person name="Curtis B.A."/>
            <person name="Tanifuji G."/>
            <person name="Burki F."/>
            <person name="Gruber A."/>
            <person name="Irimia M."/>
            <person name="Maruyama S."/>
            <person name="Arias M.C."/>
            <person name="Ball S.G."/>
            <person name="Gile G.H."/>
            <person name="Hirakawa Y."/>
            <person name="Hopkins J.F."/>
            <person name="Rensing S.A."/>
            <person name="Schmutz J."/>
            <person name="Symeonidi A."/>
            <person name="Elias M."/>
            <person name="Eveleigh R.J."/>
            <person name="Herman E.K."/>
            <person name="Klute M.J."/>
            <person name="Nakayama T."/>
            <person name="Obornik M."/>
            <person name="Reyes-Prieto A."/>
            <person name="Armbrust E.V."/>
            <person name="Aves S.J."/>
            <person name="Beiko R.G."/>
            <person name="Coutinho P."/>
            <person name="Dacks J.B."/>
            <person name="Durnford D.G."/>
            <person name="Fast N.M."/>
            <person name="Green B.R."/>
            <person name="Grisdale C."/>
            <person name="Hempe F."/>
            <person name="Henrissat B."/>
            <person name="Hoppner M.P."/>
            <person name="Ishida K.-I."/>
            <person name="Kim E."/>
            <person name="Koreny L."/>
            <person name="Kroth P.G."/>
            <person name="Liu Y."/>
            <person name="Malik S.-B."/>
            <person name="Maier U.G."/>
            <person name="McRose D."/>
            <person name="Mock T."/>
            <person name="Neilson J.A."/>
            <person name="Onodera N.T."/>
            <person name="Poole A.M."/>
            <person name="Pritham E.J."/>
            <person name="Richards T.A."/>
            <person name="Rocap G."/>
            <person name="Roy S.W."/>
            <person name="Sarai C."/>
            <person name="Schaack S."/>
            <person name="Shirato S."/>
            <person name="Slamovits C.H."/>
            <person name="Spencer D.F."/>
            <person name="Suzuki S."/>
            <person name="Worden A.Z."/>
            <person name="Zauner S."/>
            <person name="Barry K."/>
            <person name="Bell C."/>
            <person name="Bharti A.K."/>
            <person name="Crow J.A."/>
            <person name="Grimwood J."/>
            <person name="Kramer R."/>
            <person name="Lindquist E."/>
            <person name="Lucas S."/>
            <person name="Salamov A."/>
            <person name="McFadden G.I."/>
            <person name="Lane C.E."/>
            <person name="Keeling P.J."/>
            <person name="Gray M.W."/>
            <person name="Grigoriev I.V."/>
            <person name="Archibald J.M."/>
        </authorList>
    </citation>
    <scope>NUCLEOTIDE SEQUENCE</scope>
    <source>
        <strain evidence="3">CCMP2712</strain>
    </source>
</reference>
<evidence type="ECO:0000313" key="3">
    <source>
        <dbReference type="Proteomes" id="UP000011087"/>
    </source>
</evidence>
<protein>
    <submittedName>
        <fullName evidence="1 2">Uncharacterized protein</fullName>
    </submittedName>
</protein>
<reference evidence="1 3" key="1">
    <citation type="journal article" date="2012" name="Nature">
        <title>Algal genomes reveal evolutionary mosaicism and the fate of nucleomorphs.</title>
        <authorList>
            <consortium name="DOE Joint Genome Institute"/>
            <person name="Curtis B.A."/>
            <person name="Tanifuji G."/>
            <person name="Burki F."/>
            <person name="Gruber A."/>
            <person name="Irimia M."/>
            <person name="Maruyama S."/>
            <person name="Arias M.C."/>
            <person name="Ball S.G."/>
            <person name="Gile G.H."/>
            <person name="Hirakawa Y."/>
            <person name="Hopkins J.F."/>
            <person name="Kuo A."/>
            <person name="Rensing S.A."/>
            <person name="Schmutz J."/>
            <person name="Symeonidi A."/>
            <person name="Elias M."/>
            <person name="Eveleigh R.J."/>
            <person name="Herman E.K."/>
            <person name="Klute M.J."/>
            <person name="Nakayama T."/>
            <person name="Obornik M."/>
            <person name="Reyes-Prieto A."/>
            <person name="Armbrust E.V."/>
            <person name="Aves S.J."/>
            <person name="Beiko R.G."/>
            <person name="Coutinho P."/>
            <person name="Dacks J.B."/>
            <person name="Durnford D.G."/>
            <person name="Fast N.M."/>
            <person name="Green B.R."/>
            <person name="Grisdale C.J."/>
            <person name="Hempel F."/>
            <person name="Henrissat B."/>
            <person name="Hoppner M.P."/>
            <person name="Ishida K."/>
            <person name="Kim E."/>
            <person name="Koreny L."/>
            <person name="Kroth P.G."/>
            <person name="Liu Y."/>
            <person name="Malik S.B."/>
            <person name="Maier U.G."/>
            <person name="McRose D."/>
            <person name="Mock T."/>
            <person name="Neilson J.A."/>
            <person name="Onodera N.T."/>
            <person name="Poole A.M."/>
            <person name="Pritham E.J."/>
            <person name="Richards T.A."/>
            <person name="Rocap G."/>
            <person name="Roy S.W."/>
            <person name="Sarai C."/>
            <person name="Schaack S."/>
            <person name="Shirato S."/>
            <person name="Slamovits C.H."/>
            <person name="Spencer D.F."/>
            <person name="Suzuki S."/>
            <person name="Worden A.Z."/>
            <person name="Zauner S."/>
            <person name="Barry K."/>
            <person name="Bell C."/>
            <person name="Bharti A.K."/>
            <person name="Crow J.A."/>
            <person name="Grimwood J."/>
            <person name="Kramer R."/>
            <person name="Lindquist E."/>
            <person name="Lucas S."/>
            <person name="Salamov A."/>
            <person name="McFadden G.I."/>
            <person name="Lane C.E."/>
            <person name="Keeling P.J."/>
            <person name="Gray M.W."/>
            <person name="Grigoriev I.V."/>
            <person name="Archibald J.M."/>
        </authorList>
    </citation>
    <scope>NUCLEOTIDE SEQUENCE</scope>
    <source>
        <strain evidence="1 3">CCMP2712</strain>
    </source>
</reference>
<keyword evidence="3" id="KW-1185">Reference proteome</keyword>
<dbReference type="RefSeq" id="XP_005821804.1">
    <property type="nucleotide sequence ID" value="XM_005821747.1"/>
</dbReference>
<dbReference type="AlphaFoldDB" id="L1IG03"/>
<gene>
    <name evidence="1" type="ORF">GUITHDRAFT_146934</name>
</gene>
<accession>L1IG03</accession>
<dbReference type="PaxDb" id="55529-EKX34824"/>
<sequence>MIFVDFVNRKVHDENEPSIYTYKRIMILGVYFQRCQSNDTSKGNYIALTAEAYKSLKRHRIFGHRNIDATFGLLHDSFKDVGFISRYDIDVLRKNKYLCFNRNYLDSCFVDLTECVVYRYLAGDEYVNLLGVQFRCVFVEDCLRMCPGFRIREDRMQLLRQYYATHGNDPVSVLSVLLSKTIAFESKLYNRMLNGIIWKIPSAAPECSASHGSGEECNIDIADGEIVFTPSEQCNTEIVDGEVAAEFDEECNFDIVDGEFVFTSSEAV</sequence>
<evidence type="ECO:0000313" key="2">
    <source>
        <dbReference type="EnsemblProtists" id="EKX34824"/>
    </source>
</evidence>
<name>L1IG03_GUITC</name>